<name>A0AAE3J782_9FIRM</name>
<dbReference type="Proteomes" id="UP001197875">
    <property type="component" value="Unassembled WGS sequence"/>
</dbReference>
<gene>
    <name evidence="1" type="ORF">LKD71_13025</name>
</gene>
<organism evidence="1 2">
    <name type="scientific">Fusicatenibacter faecihominis</name>
    <dbReference type="NCBI Taxonomy" id="2881276"/>
    <lineage>
        <taxon>Bacteria</taxon>
        <taxon>Bacillati</taxon>
        <taxon>Bacillota</taxon>
        <taxon>Clostridia</taxon>
        <taxon>Lachnospirales</taxon>
        <taxon>Lachnospiraceae</taxon>
        <taxon>Fusicatenibacter</taxon>
    </lineage>
</organism>
<dbReference type="Pfam" id="PF12994">
    <property type="entry name" value="DUF3878"/>
    <property type="match status" value="1"/>
</dbReference>
<dbReference type="InterPro" id="IPR024538">
    <property type="entry name" value="DUF3878"/>
</dbReference>
<comment type="caution">
    <text evidence="1">The sequence shown here is derived from an EMBL/GenBank/DDBJ whole genome shotgun (WGS) entry which is preliminary data.</text>
</comment>
<protein>
    <submittedName>
        <fullName evidence="1">DUF3878 family protein</fullName>
    </submittedName>
</protein>
<proteinExistence type="predicted"/>
<sequence>MALPDTFDKLKELLAQDQFEVLLDEENKEEKQEIRLVYLMNDAVESFLVFHEARLTGEYRKEYEGELVSSLSEKEKDEIPGPRYVLVVHQGETVVTVFFEALSLEVNCYDYGEVGHFWMKGWEYLRLLEYRLAILRDKRDYLGESFCSREEVALSELTAFPPLNYCCYPSVSKEYIVPREEPWTPNKEALAVMEGMAEKVGDRSFLFWLGIYRRFSFCFLARFLANRLHKNAHAPLVDLLAERLKAAAALYPRRFFPEMEGRLALAEKRRQFLEAQGIHADIIREEPFTTARDSIEGKVYVMRWKKSGTSRKVVVEEIKEN</sequence>
<evidence type="ECO:0000313" key="2">
    <source>
        <dbReference type="Proteomes" id="UP001197875"/>
    </source>
</evidence>
<dbReference type="RefSeq" id="WP_227615776.1">
    <property type="nucleotide sequence ID" value="NZ_JAJEPR010000026.1"/>
</dbReference>
<evidence type="ECO:0000313" key="1">
    <source>
        <dbReference type="EMBL" id="MCC2190707.1"/>
    </source>
</evidence>
<keyword evidence="2" id="KW-1185">Reference proteome</keyword>
<accession>A0AAE3J782</accession>
<reference evidence="1 2" key="1">
    <citation type="submission" date="2021-10" db="EMBL/GenBank/DDBJ databases">
        <title>Anaerobic single-cell dispensing facilitates the cultivation of human gut bacteria.</title>
        <authorList>
            <person name="Afrizal A."/>
        </authorList>
    </citation>
    <scope>NUCLEOTIDE SEQUENCE [LARGE SCALE GENOMIC DNA]</scope>
    <source>
        <strain evidence="1 2">CLA-AA-H277</strain>
    </source>
</reference>
<dbReference type="AlphaFoldDB" id="A0AAE3J782"/>
<dbReference type="EMBL" id="JAJEPR010000026">
    <property type="protein sequence ID" value="MCC2190707.1"/>
    <property type="molecule type" value="Genomic_DNA"/>
</dbReference>